<protein>
    <recommendedName>
        <fullName evidence="3">Bacteriophage abortive infection AbiH</fullName>
    </recommendedName>
</protein>
<dbReference type="Proteomes" id="UP001500399">
    <property type="component" value="Unassembled WGS sequence"/>
</dbReference>
<evidence type="ECO:0000313" key="2">
    <source>
        <dbReference type="Proteomes" id="UP001500399"/>
    </source>
</evidence>
<sequence>MISYVKLRHPWYGEKMSNLFIIGNGFDLSHGIKSSYRDFREYLQEQYDPTKHEVYDIPTINWEHTYDYSDIADFWFNVFDANNDDIEWSKFENSLYGQNYGDCFSEMVMDRDGEENLLKTAWNNESLSKSIVEIVPFINRFFTEWINQVEIDDVKPRKKFQELIDHNKDIFLSMNYTLTLEKVYNISKVCHIHGKIGEEFIFGHGEDDSLYEKYEQENIGTEYNLSDIDRALKKNVQKALKTHHSFFELLGKVPVEKIYSYGFSYGKADLIYVQEIVKSLSRNVIWCLNSFDDANGRNSIFEYSIRACGFRGGFDRFS</sequence>
<name>A0ABP3CGF3_9FIRM</name>
<evidence type="ECO:0000313" key="1">
    <source>
        <dbReference type="EMBL" id="GAA0201713.1"/>
    </source>
</evidence>
<keyword evidence="2" id="KW-1185">Reference proteome</keyword>
<reference evidence="2" key="1">
    <citation type="journal article" date="2019" name="Int. J. Syst. Evol. Microbiol.">
        <title>The Global Catalogue of Microorganisms (GCM) 10K type strain sequencing project: providing services to taxonomists for standard genome sequencing and annotation.</title>
        <authorList>
            <consortium name="The Broad Institute Genomics Platform"/>
            <consortium name="The Broad Institute Genome Sequencing Center for Infectious Disease"/>
            <person name="Wu L."/>
            <person name="Ma J."/>
        </authorList>
    </citation>
    <scope>NUCLEOTIDE SEQUENCE [LARGE SCALE GENOMIC DNA]</scope>
    <source>
        <strain evidence="2">JCM 8542</strain>
    </source>
</reference>
<evidence type="ECO:0008006" key="3">
    <source>
        <dbReference type="Google" id="ProtNLM"/>
    </source>
</evidence>
<comment type="caution">
    <text evidence="1">The sequence shown here is derived from an EMBL/GenBank/DDBJ whole genome shotgun (WGS) entry which is preliminary data.</text>
</comment>
<organism evidence="1 2">
    <name type="scientific">Selenomonas dianae</name>
    <dbReference type="NCBI Taxonomy" id="135079"/>
    <lineage>
        <taxon>Bacteria</taxon>
        <taxon>Bacillati</taxon>
        <taxon>Bacillota</taxon>
        <taxon>Negativicutes</taxon>
        <taxon>Selenomonadales</taxon>
        <taxon>Selenomonadaceae</taxon>
        <taxon>Selenomonas</taxon>
    </lineage>
</organism>
<proteinExistence type="predicted"/>
<dbReference type="RefSeq" id="WP_304988151.1">
    <property type="nucleotide sequence ID" value="NZ_CP128650.1"/>
</dbReference>
<dbReference type="Pfam" id="PF14253">
    <property type="entry name" value="AbiH"/>
    <property type="match status" value="1"/>
</dbReference>
<gene>
    <name evidence="1" type="ORF">GCM10008919_01350</name>
</gene>
<accession>A0ABP3CGF3</accession>
<dbReference type="InterPro" id="IPR025935">
    <property type="entry name" value="AbiH"/>
</dbReference>
<dbReference type="EMBL" id="BAAACR010000001">
    <property type="protein sequence ID" value="GAA0201713.1"/>
    <property type="molecule type" value="Genomic_DNA"/>
</dbReference>